<reference evidence="4" key="1">
    <citation type="submission" date="2025-08" db="UniProtKB">
        <authorList>
            <consortium name="RefSeq"/>
        </authorList>
    </citation>
    <scope>IDENTIFICATION</scope>
</reference>
<feature type="compositionally biased region" description="Low complexity" evidence="1">
    <location>
        <begin position="193"/>
        <end position="205"/>
    </location>
</feature>
<feature type="compositionally biased region" description="Polar residues" evidence="1">
    <location>
        <begin position="1081"/>
        <end position="1094"/>
    </location>
</feature>
<feature type="region of interest" description="Disordered" evidence="1">
    <location>
        <begin position="93"/>
        <end position="142"/>
    </location>
</feature>
<feature type="compositionally biased region" description="Low complexity" evidence="1">
    <location>
        <begin position="1066"/>
        <end position="1080"/>
    </location>
</feature>
<feature type="compositionally biased region" description="Basic and acidic residues" evidence="1">
    <location>
        <begin position="1109"/>
        <end position="1119"/>
    </location>
</feature>
<feature type="compositionally biased region" description="Low complexity" evidence="1">
    <location>
        <begin position="1200"/>
        <end position="1215"/>
    </location>
</feature>
<feature type="compositionally biased region" description="Polar residues" evidence="1">
    <location>
        <begin position="1120"/>
        <end position="1130"/>
    </location>
</feature>
<dbReference type="Pfam" id="PF02213">
    <property type="entry name" value="GYF"/>
    <property type="match status" value="1"/>
</dbReference>
<dbReference type="Proteomes" id="UP000694888">
    <property type="component" value="Unplaced"/>
</dbReference>
<sequence length="1390" mass="157103">MALQFGPQWLRDLSDAGSGTPTCSVKFKLADYRYGREEMLSLFSESSPPPDQVRKHLTIFSKDIQKPMTMMPLSEDEQRLISQGFNSTVVLRAAGRPSGPPLRVSRGGGTVDRGRGRGRGRGEGYNPRAMENGDIGYSRSTQDGWEHVGRKFERSFSRGYEETGSTKREFSRSSSDNWRDKRHEDEEDDDGASWRNSRWGPSSRSSWRDSREGGYDNDRRPSVGRRGFDHDSRGPRRVSESADNDEVPEWVEDDIEDDPGTFDSKGVFVSTKENRHRDPRQEPSSANGNTKKREAAQRASDDPGNKPGRGSPADPGKTSYASSRPHNGLASTSSSGGEPDPQVEETPQAPPNPRTDSKRGGPDSVDVPILPSRTGYSKKGDGDSGFAFPTKEEVNGTRAPPGQYNVSHGPETHLVSAGQEAMGRAQQRSLPTVSEAENFSHVDKSLQSLVAEMAADTDSKTEDPGDVSEQGLPLTHENAHKWFYRDPQGEVQGPFSNEDMAQWFSAGYFTMSLIVKRGCDDSFKQLGELIKRYGRVPFLPGTPLPPLVTSSAPTEMIPNVPPLISPLAAGGLPTLVSGGIPGAQDPLVHQQLLLQQEYLKQTLLIRQLQMQALHQVQEQESFKGLTLDQQLHLAMQMTMQANPIAMQQIQQIQQQQLITQQQQQQQQQQHQQQQQQQQQKQNEQQRISPSTVPLESSNPGMSIPSSMPMSSGDSVNSRNSPLVSHPASSVEAGGDEGAAVWGLRQQQASVAGGGAGWSQPSSLWDVAPGAEGLSPAYQAQLEKLKKEREEARVKEERLRQETIEQKQAELRRQQEELEQQREQMRREKEELERQKQHELQKIEEARRQEEERLRQQEEERLRQQKEERLRRQQEEQQRQELERQRQEEEEERRRQEELMRQEEEKRREKELRKQEEKKKKEKKQVEEHKRHLEDLKKREEQRLIQEEMLRRQEQQRQEEERMRQEEAEQERLKEEAEKERLREEAEKEHLEAQRRQQTELLRQQESLRRLQQAQREKLANIQLPAASNWAAHQSAQANPVQSRSLMEIQAEEAKREQEREKEKQHQMQQQQERSVMMSQQNQQKSWATHASQNAPKGPSLLDIQQQEQEISRKSNKEKNQSSYQAKLSLNSASTWSSAAATQSMWSAQAWDSAVGGGTASSIWEQPAPTGRGGGNTGSSNKKSVIKESGEFPALRTPAQSGGNKSSGKANKSKNSGSKHKKEEETVQKLFQTSQKQDSFSEWVNQRVAQFSAPIDVPTFVSFIVEVDNPEDVKDYMKTYLGDTKESRDFARQFIEKRSSFRNQARLEKQQEEDSIWGPAPAVNPYNPGRGGGSNSGNAPSNMDGGEGGSGKSKNRKKKQKMQKLDGSVLGFTVHSDSNRKNAAGELESVQ</sequence>
<feature type="region of interest" description="Disordered" evidence="1">
    <location>
        <begin position="787"/>
        <end position="857"/>
    </location>
</feature>
<feature type="compositionally biased region" description="Polar residues" evidence="1">
    <location>
        <begin position="1228"/>
        <end position="1237"/>
    </location>
</feature>
<feature type="compositionally biased region" description="Basic and acidic residues" evidence="1">
    <location>
        <begin position="272"/>
        <end position="281"/>
    </location>
</feature>
<evidence type="ECO:0000256" key="1">
    <source>
        <dbReference type="SAM" id="MobiDB-lite"/>
    </source>
</evidence>
<dbReference type="InterPro" id="IPR035445">
    <property type="entry name" value="GYF-like_dom_sf"/>
</dbReference>
<feature type="region of interest" description="Disordered" evidence="1">
    <location>
        <begin position="751"/>
        <end position="770"/>
    </location>
</feature>
<feature type="compositionally biased region" description="Low complexity" evidence="1">
    <location>
        <begin position="1131"/>
        <end position="1150"/>
    </location>
</feature>
<dbReference type="GeneID" id="101856464"/>
<feature type="compositionally biased region" description="Basic and acidic residues" evidence="1">
    <location>
        <begin position="206"/>
        <end position="240"/>
    </location>
</feature>
<feature type="compositionally biased region" description="Basic and acidic residues" evidence="1">
    <location>
        <begin position="291"/>
        <end position="304"/>
    </location>
</feature>
<dbReference type="CDD" id="cd22249">
    <property type="entry name" value="UDM1_RNF168_RNF169-like"/>
    <property type="match status" value="1"/>
</dbReference>
<dbReference type="SUPFAM" id="SSF55277">
    <property type="entry name" value="GYF domain"/>
    <property type="match status" value="1"/>
</dbReference>
<dbReference type="Gene3D" id="3.30.1490.40">
    <property type="match status" value="1"/>
</dbReference>
<feature type="compositionally biased region" description="Basic and acidic residues" evidence="1">
    <location>
        <begin position="159"/>
        <end position="184"/>
    </location>
</feature>
<dbReference type="InterPro" id="IPR003169">
    <property type="entry name" value="GYF"/>
</dbReference>
<feature type="domain" description="GYF" evidence="2">
    <location>
        <begin position="479"/>
        <end position="527"/>
    </location>
</feature>
<accession>A0ABM0K407</accession>
<feature type="compositionally biased region" description="Polar residues" evidence="1">
    <location>
        <begin position="319"/>
        <end position="336"/>
    </location>
</feature>
<feature type="compositionally biased region" description="Polar residues" evidence="1">
    <location>
        <begin position="1030"/>
        <end position="1044"/>
    </location>
</feature>
<keyword evidence="3" id="KW-1185">Reference proteome</keyword>
<dbReference type="SMART" id="SM00444">
    <property type="entry name" value="GYF"/>
    <property type="match status" value="1"/>
</dbReference>
<proteinExistence type="predicted"/>
<feature type="region of interest" description="Disordered" evidence="1">
    <location>
        <begin position="159"/>
        <end position="438"/>
    </location>
</feature>
<evidence type="ECO:0000313" key="3">
    <source>
        <dbReference type="Proteomes" id="UP000694888"/>
    </source>
</evidence>
<dbReference type="PANTHER" id="PTHR14445:SF36">
    <property type="entry name" value="FI03272P-RELATED"/>
    <property type="match status" value="1"/>
</dbReference>
<dbReference type="PANTHER" id="PTHR14445">
    <property type="entry name" value="GRB10 INTERACTING GYF PROTEIN"/>
    <property type="match status" value="1"/>
</dbReference>
<organism evidence="3 4">
    <name type="scientific">Aplysia californica</name>
    <name type="common">California sea hare</name>
    <dbReference type="NCBI Taxonomy" id="6500"/>
    <lineage>
        <taxon>Eukaryota</taxon>
        <taxon>Metazoa</taxon>
        <taxon>Spiralia</taxon>
        <taxon>Lophotrochozoa</taxon>
        <taxon>Mollusca</taxon>
        <taxon>Gastropoda</taxon>
        <taxon>Heterobranchia</taxon>
        <taxon>Euthyneura</taxon>
        <taxon>Tectipleura</taxon>
        <taxon>Aplysiida</taxon>
        <taxon>Aplysioidea</taxon>
        <taxon>Aplysiidae</taxon>
        <taxon>Aplysia</taxon>
    </lineage>
</organism>
<feature type="compositionally biased region" description="Polar residues" evidence="1">
    <location>
        <begin position="426"/>
        <end position="437"/>
    </location>
</feature>
<dbReference type="PROSITE" id="PS50829">
    <property type="entry name" value="GYF"/>
    <property type="match status" value="1"/>
</dbReference>
<feature type="compositionally biased region" description="Polar residues" evidence="1">
    <location>
        <begin position="686"/>
        <end position="695"/>
    </location>
</feature>
<feature type="region of interest" description="Disordered" evidence="1">
    <location>
        <begin position="1029"/>
        <end position="1237"/>
    </location>
</feature>
<name>A0ABM0K407_APLCA</name>
<evidence type="ECO:0000259" key="2">
    <source>
        <dbReference type="PROSITE" id="PS50829"/>
    </source>
</evidence>
<gene>
    <name evidence="4" type="primary">LOC101856464</name>
</gene>
<dbReference type="CDD" id="cd00072">
    <property type="entry name" value="GYF"/>
    <property type="match status" value="1"/>
</dbReference>
<feature type="compositionally biased region" description="Basic residues" evidence="1">
    <location>
        <begin position="1352"/>
        <end position="1361"/>
    </location>
</feature>
<feature type="region of interest" description="Disordered" evidence="1">
    <location>
        <begin position="1298"/>
        <end position="1390"/>
    </location>
</feature>
<evidence type="ECO:0000313" key="4">
    <source>
        <dbReference type="RefSeq" id="XP_005108232.1"/>
    </source>
</evidence>
<protein>
    <submittedName>
        <fullName evidence="4">GRB10-interacting GYF protein 2 isoform X1</fullName>
    </submittedName>
</protein>
<feature type="compositionally biased region" description="Basic and acidic residues" evidence="1">
    <location>
        <begin position="880"/>
        <end position="997"/>
    </location>
</feature>
<feature type="region of interest" description="Disordered" evidence="1">
    <location>
        <begin position="880"/>
        <end position="998"/>
    </location>
</feature>
<feature type="compositionally biased region" description="Basic and acidic residues" evidence="1">
    <location>
        <begin position="1051"/>
        <end position="1065"/>
    </location>
</feature>
<dbReference type="RefSeq" id="XP_005108232.1">
    <property type="nucleotide sequence ID" value="XM_005108175.3"/>
</dbReference>
<feature type="region of interest" description="Disordered" evidence="1">
    <location>
        <begin position="674"/>
        <end position="733"/>
    </location>
</feature>
<feature type="compositionally biased region" description="Low complexity" evidence="1">
    <location>
        <begin position="696"/>
        <end position="717"/>
    </location>
</feature>
<feature type="compositionally biased region" description="Acidic residues" evidence="1">
    <location>
        <begin position="242"/>
        <end position="260"/>
    </location>
</feature>
<feature type="compositionally biased region" description="Basic and acidic residues" evidence="1">
    <location>
        <begin position="1298"/>
        <end position="1311"/>
    </location>
</feature>
<dbReference type="InterPro" id="IPR051640">
    <property type="entry name" value="GRB10-interact_GYF"/>
</dbReference>
<feature type="compositionally biased region" description="Low complexity" evidence="1">
    <location>
        <begin position="674"/>
        <end position="685"/>
    </location>
</feature>